<evidence type="ECO:0000256" key="9">
    <source>
        <dbReference type="ARBA" id="ARBA00047725"/>
    </source>
</evidence>
<dbReference type="Proteomes" id="UP000542125">
    <property type="component" value="Unassembled WGS sequence"/>
</dbReference>
<evidence type="ECO:0000259" key="12">
    <source>
        <dbReference type="PROSITE" id="PS51471"/>
    </source>
</evidence>
<name>A0A7Y9LIV5_9BURK</name>
<dbReference type="GO" id="GO:0009693">
    <property type="term" value="P:ethylene biosynthetic process"/>
    <property type="evidence" value="ECO:0007669"/>
    <property type="project" value="UniProtKB-KW"/>
</dbReference>
<evidence type="ECO:0000256" key="4">
    <source>
        <dbReference type="ARBA" id="ARBA00012531"/>
    </source>
</evidence>
<dbReference type="EC" id="1.14.20.7" evidence="3"/>
<accession>A0A7Y9LIV5</accession>
<evidence type="ECO:0000256" key="2">
    <source>
        <dbReference type="ARBA" id="ARBA00004767"/>
    </source>
</evidence>
<comment type="catalytic activity">
    <reaction evidence="9">
        <text>2-oxoglutarate + O2 + 2 H(+) = ethene + 3 CO2 + H2O</text>
        <dbReference type="Rhea" id="RHEA:31523"/>
        <dbReference type="ChEBI" id="CHEBI:15377"/>
        <dbReference type="ChEBI" id="CHEBI:15378"/>
        <dbReference type="ChEBI" id="CHEBI:15379"/>
        <dbReference type="ChEBI" id="CHEBI:16526"/>
        <dbReference type="ChEBI" id="CHEBI:16810"/>
        <dbReference type="ChEBI" id="CHEBI:18153"/>
        <dbReference type="EC" id="1.13.12.19"/>
    </reaction>
</comment>
<keyword evidence="11" id="KW-0479">Metal-binding</keyword>
<dbReference type="InterPro" id="IPR005123">
    <property type="entry name" value="Oxoglu/Fe-dep_dioxygenase_dom"/>
</dbReference>
<dbReference type="GO" id="GO:0102276">
    <property type="term" value="F:2-oxoglutarate oxygenase/decarboxylase (ethylene-forming) activity"/>
    <property type="evidence" value="ECO:0007669"/>
    <property type="project" value="UniProtKB-EC"/>
</dbReference>
<comment type="cofactor">
    <cofactor evidence="1">
        <name>Fe(2+)</name>
        <dbReference type="ChEBI" id="CHEBI:29033"/>
    </cofactor>
</comment>
<evidence type="ECO:0000256" key="8">
    <source>
        <dbReference type="ARBA" id="ARBA00031282"/>
    </source>
</evidence>
<evidence type="ECO:0000256" key="5">
    <source>
        <dbReference type="ARBA" id="ARBA00019045"/>
    </source>
</evidence>
<organism evidence="13 14">
    <name type="scientific">Pigmentiphaga litoralis</name>
    <dbReference type="NCBI Taxonomy" id="516702"/>
    <lineage>
        <taxon>Bacteria</taxon>
        <taxon>Pseudomonadati</taxon>
        <taxon>Pseudomonadota</taxon>
        <taxon>Betaproteobacteria</taxon>
        <taxon>Burkholderiales</taxon>
        <taxon>Alcaligenaceae</taxon>
        <taxon>Pigmentiphaga</taxon>
    </lineage>
</organism>
<evidence type="ECO:0000256" key="7">
    <source>
        <dbReference type="ARBA" id="ARBA00031011"/>
    </source>
</evidence>
<comment type="similarity">
    <text evidence="11">Belongs to the iron/ascorbate-dependent oxidoreductase family.</text>
</comment>
<sequence length="339" mass="36890">MNSTETTSTEMSSMATLPTQAAAPLTVPTVAFGRFRDGSAAERQAIAARIVAAGETYGFFYLSDNGVARTQVDAAFDAARAFFALPLADRMACRAGEKRQNRGYQPMFDTQQRAEATPDGKESFDMGFPFSADDPGVVAGLPFHGRNTWPDLPGFRDTIEGLYTRLLATGHDVLRAMALGLGADPELFARQCQRPSTNMRLVHYPPQDQIAGRTDKGAGAHTDRGLITLLLNDNEAGLEVQSLDGTWIAVPPQQDALIVNVGQLMTRWTNGRLRSAVHRVINASGRERYSIPQFHHPDYHAVVDPRDLPLTKEPAFDAVVAGDFVAKGFGADRASWKTP</sequence>
<keyword evidence="6" id="KW-0266">Ethylene biosynthesis</keyword>
<dbReference type="PROSITE" id="PS51471">
    <property type="entry name" value="FE2OG_OXY"/>
    <property type="match status" value="1"/>
</dbReference>
<protein>
    <recommendedName>
        <fullName evidence="5">2-oxoglutarate-dependent ethylene/succinate-forming enzyme</fullName>
        <ecNumber evidence="4">1.13.12.19</ecNumber>
        <ecNumber evidence="3">1.14.20.7</ecNumber>
    </recommendedName>
    <alternativeName>
        <fullName evidence="7">2-oxoglutarate dioxygenase (ethylene-forming)</fullName>
    </alternativeName>
    <alternativeName>
        <fullName evidence="8">2-oxoglutarate/L-arginine monooxygenase/decarboxylase (succinate-forming)</fullName>
    </alternativeName>
</protein>
<keyword evidence="14" id="KW-1185">Reference proteome</keyword>
<dbReference type="InterPro" id="IPR027443">
    <property type="entry name" value="IPNS-like_sf"/>
</dbReference>
<evidence type="ECO:0000256" key="3">
    <source>
        <dbReference type="ARBA" id="ARBA00012293"/>
    </source>
</evidence>
<evidence type="ECO:0000313" key="13">
    <source>
        <dbReference type="EMBL" id="NYE81344.1"/>
    </source>
</evidence>
<reference evidence="13 14" key="1">
    <citation type="submission" date="2020-07" db="EMBL/GenBank/DDBJ databases">
        <title>Genomic Encyclopedia of Type Strains, Phase IV (KMG-V): Genome sequencing to study the core and pangenomes of soil and plant-associated prokaryotes.</title>
        <authorList>
            <person name="Whitman W."/>
        </authorList>
    </citation>
    <scope>NUCLEOTIDE SEQUENCE [LARGE SCALE GENOMIC DNA]</scope>
    <source>
        <strain evidence="13 14">SAS40</strain>
    </source>
</reference>
<dbReference type="EC" id="1.13.12.19" evidence="4"/>
<gene>
    <name evidence="13" type="ORF">FHW18_000615</name>
</gene>
<evidence type="ECO:0000256" key="6">
    <source>
        <dbReference type="ARBA" id="ARBA00022666"/>
    </source>
</evidence>
<dbReference type="Pfam" id="PF03171">
    <property type="entry name" value="2OG-FeII_Oxy"/>
    <property type="match status" value="1"/>
</dbReference>
<comment type="pathway">
    <text evidence="2">Alkene biosynthesis; ethylene biosynthesis via 2-oxoglutarate.</text>
</comment>
<dbReference type="RefSeq" id="WP_179583294.1">
    <property type="nucleotide sequence ID" value="NZ_JACBYR010000001.1"/>
</dbReference>
<evidence type="ECO:0000256" key="1">
    <source>
        <dbReference type="ARBA" id="ARBA00001954"/>
    </source>
</evidence>
<evidence type="ECO:0000256" key="11">
    <source>
        <dbReference type="RuleBase" id="RU003682"/>
    </source>
</evidence>
<dbReference type="SUPFAM" id="SSF51197">
    <property type="entry name" value="Clavaminate synthase-like"/>
    <property type="match status" value="1"/>
</dbReference>
<dbReference type="Gene3D" id="2.60.120.330">
    <property type="entry name" value="B-lactam Antibiotic, Isopenicillin N Synthase, Chain"/>
    <property type="match status" value="1"/>
</dbReference>
<keyword evidence="13" id="KW-0223">Dioxygenase</keyword>
<dbReference type="Pfam" id="PF14226">
    <property type="entry name" value="DIOX_N"/>
    <property type="match status" value="1"/>
</dbReference>
<dbReference type="PRINTS" id="PR00682">
    <property type="entry name" value="IPNSYNTHASE"/>
</dbReference>
<proteinExistence type="inferred from homology"/>
<dbReference type="PANTHER" id="PTHR47990">
    <property type="entry name" value="2-OXOGLUTARATE (2OG) AND FE(II)-DEPENDENT OXYGENASE SUPERFAMILY PROTEIN-RELATED"/>
    <property type="match status" value="1"/>
</dbReference>
<evidence type="ECO:0000256" key="10">
    <source>
        <dbReference type="ARBA" id="ARBA00049359"/>
    </source>
</evidence>
<comment type="caution">
    <text evidence="13">The sequence shown here is derived from an EMBL/GenBank/DDBJ whole genome shotgun (WGS) entry which is preliminary data.</text>
</comment>
<dbReference type="GO" id="GO:0051213">
    <property type="term" value="F:dioxygenase activity"/>
    <property type="evidence" value="ECO:0007669"/>
    <property type="project" value="UniProtKB-KW"/>
</dbReference>
<dbReference type="InterPro" id="IPR044861">
    <property type="entry name" value="IPNS-like_FE2OG_OXY"/>
</dbReference>
<evidence type="ECO:0000313" key="14">
    <source>
        <dbReference type="Proteomes" id="UP000542125"/>
    </source>
</evidence>
<dbReference type="EMBL" id="JACBYR010000001">
    <property type="protein sequence ID" value="NYE81344.1"/>
    <property type="molecule type" value="Genomic_DNA"/>
</dbReference>
<dbReference type="AlphaFoldDB" id="A0A7Y9LIV5"/>
<dbReference type="InterPro" id="IPR026992">
    <property type="entry name" value="DIOX_N"/>
</dbReference>
<feature type="domain" description="Fe2OG dioxygenase" evidence="12">
    <location>
        <begin position="195"/>
        <end position="297"/>
    </location>
</feature>
<comment type="catalytic activity">
    <reaction evidence="10">
        <text>L-arginine + 2-oxoglutarate + O2 = guanidine + L-glutamate 5-semialdehyde + succinate + CO2</text>
        <dbReference type="Rhea" id="RHEA:31535"/>
        <dbReference type="ChEBI" id="CHEBI:15379"/>
        <dbReference type="ChEBI" id="CHEBI:16526"/>
        <dbReference type="ChEBI" id="CHEBI:16810"/>
        <dbReference type="ChEBI" id="CHEBI:30031"/>
        <dbReference type="ChEBI" id="CHEBI:30087"/>
        <dbReference type="ChEBI" id="CHEBI:32682"/>
        <dbReference type="ChEBI" id="CHEBI:58066"/>
        <dbReference type="EC" id="1.14.20.7"/>
    </reaction>
</comment>
<keyword evidence="11" id="KW-0408">Iron</keyword>
<dbReference type="InterPro" id="IPR050231">
    <property type="entry name" value="Iron_ascorbate_oxido_reductase"/>
</dbReference>
<dbReference type="GO" id="GO:0046872">
    <property type="term" value="F:metal ion binding"/>
    <property type="evidence" value="ECO:0007669"/>
    <property type="project" value="UniProtKB-KW"/>
</dbReference>
<keyword evidence="11" id="KW-0560">Oxidoreductase</keyword>